<sequence>MEHPAVCTFTVVHRSFVPGFGEREPYVLAWVDLPGGTRAFGEVTGCPPESVHVGMPVRMTTVGDLIHWRPA</sequence>
<feature type="domain" description="ChsH2 C-terminal OB-fold" evidence="1">
    <location>
        <begin position="6"/>
        <end position="61"/>
    </location>
</feature>
<evidence type="ECO:0000313" key="2">
    <source>
        <dbReference type="EMBL" id="MFI6498682.1"/>
    </source>
</evidence>
<dbReference type="SUPFAM" id="SSF50249">
    <property type="entry name" value="Nucleic acid-binding proteins"/>
    <property type="match status" value="1"/>
</dbReference>
<dbReference type="EMBL" id="JBITGY010000003">
    <property type="protein sequence ID" value="MFI6498682.1"/>
    <property type="molecule type" value="Genomic_DNA"/>
</dbReference>
<dbReference type="Proteomes" id="UP001612741">
    <property type="component" value="Unassembled WGS sequence"/>
</dbReference>
<comment type="caution">
    <text evidence="2">The sequence shown here is derived from an EMBL/GenBank/DDBJ whole genome shotgun (WGS) entry which is preliminary data.</text>
</comment>
<gene>
    <name evidence="2" type="ORF">ACIBG2_14925</name>
</gene>
<dbReference type="Pfam" id="PF01796">
    <property type="entry name" value="OB_ChsH2_C"/>
    <property type="match status" value="1"/>
</dbReference>
<protein>
    <submittedName>
        <fullName evidence="2">Zn-ribbon domain-containing OB-fold protein</fullName>
    </submittedName>
</protein>
<organism evidence="2 3">
    <name type="scientific">Nonomuraea typhae</name>
    <dbReference type="NCBI Taxonomy" id="2603600"/>
    <lineage>
        <taxon>Bacteria</taxon>
        <taxon>Bacillati</taxon>
        <taxon>Actinomycetota</taxon>
        <taxon>Actinomycetes</taxon>
        <taxon>Streptosporangiales</taxon>
        <taxon>Streptosporangiaceae</taxon>
        <taxon>Nonomuraea</taxon>
    </lineage>
</organism>
<accession>A0ABW7YRZ1</accession>
<dbReference type="RefSeq" id="WP_397081909.1">
    <property type="nucleotide sequence ID" value="NZ_JBITGY010000003.1"/>
</dbReference>
<proteinExistence type="predicted"/>
<evidence type="ECO:0000259" key="1">
    <source>
        <dbReference type="Pfam" id="PF01796"/>
    </source>
</evidence>
<dbReference type="InterPro" id="IPR012340">
    <property type="entry name" value="NA-bd_OB-fold"/>
</dbReference>
<evidence type="ECO:0000313" key="3">
    <source>
        <dbReference type="Proteomes" id="UP001612741"/>
    </source>
</evidence>
<reference evidence="2 3" key="1">
    <citation type="submission" date="2024-10" db="EMBL/GenBank/DDBJ databases">
        <title>The Natural Products Discovery Center: Release of the First 8490 Sequenced Strains for Exploring Actinobacteria Biosynthetic Diversity.</title>
        <authorList>
            <person name="Kalkreuter E."/>
            <person name="Kautsar S.A."/>
            <person name="Yang D."/>
            <person name="Bader C.D."/>
            <person name="Teijaro C.N."/>
            <person name="Fluegel L."/>
            <person name="Davis C.M."/>
            <person name="Simpson J.R."/>
            <person name="Lauterbach L."/>
            <person name="Steele A.D."/>
            <person name="Gui C."/>
            <person name="Meng S."/>
            <person name="Li G."/>
            <person name="Viehrig K."/>
            <person name="Ye F."/>
            <person name="Su P."/>
            <person name="Kiefer A.F."/>
            <person name="Nichols A."/>
            <person name="Cepeda A.J."/>
            <person name="Yan W."/>
            <person name="Fan B."/>
            <person name="Jiang Y."/>
            <person name="Adhikari A."/>
            <person name="Zheng C.-J."/>
            <person name="Schuster L."/>
            <person name="Cowan T.M."/>
            <person name="Smanski M.J."/>
            <person name="Chevrette M.G."/>
            <person name="De Carvalho L.P.S."/>
            <person name="Shen B."/>
        </authorList>
    </citation>
    <scope>NUCLEOTIDE SEQUENCE [LARGE SCALE GENOMIC DNA]</scope>
    <source>
        <strain evidence="2 3">NPDC050545</strain>
    </source>
</reference>
<dbReference type="InterPro" id="IPR002878">
    <property type="entry name" value="ChsH2_C"/>
</dbReference>
<keyword evidence="3" id="KW-1185">Reference proteome</keyword>
<name>A0ABW7YRZ1_9ACTN</name>